<dbReference type="Proteomes" id="UP000198507">
    <property type="component" value="Unassembled WGS sequence"/>
</dbReference>
<sequence length="116" mass="12052">MTWNGAARPPLSTEDRADTRETAAAKLTASTSDDTAGADSSGRLAALVAYVIDGRDRLPLDRLCSAAYDGRAAVEDGADRVAVIAALTAAAEAAGVPRRVAEAVLRQTLRDRGAER</sequence>
<dbReference type="AlphaFoldDB" id="A0A1I0DL06"/>
<feature type="region of interest" description="Disordered" evidence="1">
    <location>
        <begin position="1"/>
        <end position="40"/>
    </location>
</feature>
<proteinExistence type="predicted"/>
<protein>
    <submittedName>
        <fullName evidence="2">Uncharacterized protein</fullName>
    </submittedName>
</protein>
<keyword evidence="3" id="KW-1185">Reference proteome</keyword>
<reference evidence="3" key="1">
    <citation type="submission" date="2016-10" db="EMBL/GenBank/DDBJ databases">
        <authorList>
            <person name="Varghese N."/>
            <person name="Submissions S."/>
        </authorList>
    </citation>
    <scope>NUCLEOTIDE SEQUENCE [LARGE SCALE GENOMIC DNA]</scope>
    <source>
        <strain evidence="3">DSM 44209</strain>
    </source>
</reference>
<dbReference type="EMBL" id="FOIE01000004">
    <property type="protein sequence ID" value="SET33179.1"/>
    <property type="molecule type" value="Genomic_DNA"/>
</dbReference>
<accession>A0A1I0DL06</accession>
<gene>
    <name evidence="2" type="ORF">SAMN04488546_2000</name>
</gene>
<evidence type="ECO:0000256" key="1">
    <source>
        <dbReference type="SAM" id="MobiDB-lite"/>
    </source>
</evidence>
<dbReference type="RefSeq" id="WP_091443190.1">
    <property type="nucleotide sequence ID" value="NZ_FOIE01000004.1"/>
</dbReference>
<name>A0A1I0DL06_9ACTN</name>
<feature type="compositionally biased region" description="Basic and acidic residues" evidence="1">
    <location>
        <begin position="13"/>
        <end position="23"/>
    </location>
</feature>
<organism evidence="2 3">
    <name type="scientific">Geodermatophilus poikilotrophus</name>
    <dbReference type="NCBI Taxonomy" id="1333667"/>
    <lineage>
        <taxon>Bacteria</taxon>
        <taxon>Bacillati</taxon>
        <taxon>Actinomycetota</taxon>
        <taxon>Actinomycetes</taxon>
        <taxon>Geodermatophilales</taxon>
        <taxon>Geodermatophilaceae</taxon>
        <taxon>Geodermatophilus</taxon>
    </lineage>
</organism>
<feature type="compositionally biased region" description="Low complexity" evidence="1">
    <location>
        <begin position="28"/>
        <end position="40"/>
    </location>
</feature>
<evidence type="ECO:0000313" key="3">
    <source>
        <dbReference type="Proteomes" id="UP000198507"/>
    </source>
</evidence>
<evidence type="ECO:0000313" key="2">
    <source>
        <dbReference type="EMBL" id="SET33179.1"/>
    </source>
</evidence>